<dbReference type="AlphaFoldDB" id="A0A2G5F0K8"/>
<dbReference type="STRING" id="218851.A0A2G5F0K8"/>
<sequence length="182" mass="21101">MASVISRFLRRSSSSFQIRLTSSIPASSSSCCLLQKISSPFSRFVSTRSSNFFTPRHRVSCIMNYAHMGKSKPMMKDESTDKNHWIVQLSFSPDVDTYQDLYYLYIRILASIVGSDEEARKLIYLVSSDTYYGFGAEIDARTCEQLRNLKAVLSVWEDAYYNARNMNFKGYREDDEDRIPRR</sequence>
<keyword evidence="4" id="KW-1185">Reference proteome</keyword>
<dbReference type="GO" id="GO:0005739">
    <property type="term" value="C:mitochondrion"/>
    <property type="evidence" value="ECO:0007669"/>
    <property type="project" value="TreeGrafter"/>
</dbReference>
<evidence type="ECO:0000256" key="1">
    <source>
        <dbReference type="ARBA" id="ARBA00022946"/>
    </source>
</evidence>
<evidence type="ECO:0000259" key="2">
    <source>
        <dbReference type="Pfam" id="PF21864"/>
    </source>
</evidence>
<dbReference type="GO" id="GO:0016554">
    <property type="term" value="P:cytidine to uridine editing"/>
    <property type="evidence" value="ECO:0007669"/>
    <property type="project" value="InterPro"/>
</dbReference>
<dbReference type="InParanoid" id="A0A2G5F0K8"/>
<gene>
    <name evidence="3" type="ORF">AQUCO_00300801v1</name>
</gene>
<dbReference type="GO" id="GO:0080156">
    <property type="term" value="P:mitochondrial mRNA modification"/>
    <property type="evidence" value="ECO:0007669"/>
    <property type="project" value="TreeGrafter"/>
</dbReference>
<dbReference type="PANTHER" id="PTHR31346">
    <property type="entry name" value="MULTIPLE ORGANELLAR RNA EDITING FACTOR 2, CHLOROPLASTIC-RELATED-RELATED"/>
    <property type="match status" value="1"/>
</dbReference>
<protein>
    <recommendedName>
        <fullName evidence="2">MORF/ORRM1/DAG-like MORF domain-containing protein</fullName>
    </recommendedName>
</protein>
<dbReference type="PROSITE" id="PS51257">
    <property type="entry name" value="PROKAR_LIPOPROTEIN"/>
    <property type="match status" value="1"/>
</dbReference>
<dbReference type="Pfam" id="PF21864">
    <property type="entry name" value="MORF_dom"/>
    <property type="match status" value="1"/>
</dbReference>
<evidence type="ECO:0000313" key="3">
    <source>
        <dbReference type="EMBL" id="PIA61521.1"/>
    </source>
</evidence>
<keyword evidence="1" id="KW-0809">Transit peptide</keyword>
<dbReference type="EMBL" id="KZ305020">
    <property type="protein sequence ID" value="PIA61521.1"/>
    <property type="molecule type" value="Genomic_DNA"/>
</dbReference>
<dbReference type="InterPro" id="IPR039206">
    <property type="entry name" value="MORF/ORRM1/DAG-like"/>
</dbReference>
<dbReference type="InterPro" id="IPR037045">
    <property type="entry name" value="S8pro/Inhibitor_I9_sf"/>
</dbReference>
<proteinExistence type="predicted"/>
<evidence type="ECO:0000313" key="4">
    <source>
        <dbReference type="Proteomes" id="UP000230069"/>
    </source>
</evidence>
<dbReference type="OrthoDB" id="4207594at2759"/>
<organism evidence="3 4">
    <name type="scientific">Aquilegia coerulea</name>
    <name type="common">Rocky mountain columbine</name>
    <dbReference type="NCBI Taxonomy" id="218851"/>
    <lineage>
        <taxon>Eukaryota</taxon>
        <taxon>Viridiplantae</taxon>
        <taxon>Streptophyta</taxon>
        <taxon>Embryophyta</taxon>
        <taxon>Tracheophyta</taxon>
        <taxon>Spermatophyta</taxon>
        <taxon>Magnoliopsida</taxon>
        <taxon>Ranunculales</taxon>
        <taxon>Ranunculaceae</taxon>
        <taxon>Thalictroideae</taxon>
        <taxon>Aquilegia</taxon>
    </lineage>
</organism>
<feature type="domain" description="MORF/ORRM1/DAG-like MORF" evidence="2">
    <location>
        <begin position="83"/>
        <end position="170"/>
    </location>
</feature>
<dbReference type="Proteomes" id="UP000230069">
    <property type="component" value="Unassembled WGS sequence"/>
</dbReference>
<name>A0A2G5F0K8_AQUCA</name>
<dbReference type="Gene3D" id="3.30.70.80">
    <property type="entry name" value="Peptidase S8 propeptide/proteinase inhibitor I9"/>
    <property type="match status" value="1"/>
</dbReference>
<dbReference type="InterPro" id="IPR054059">
    <property type="entry name" value="MORF/ORRM1/DAG-like_MORF"/>
</dbReference>
<accession>A0A2G5F0K8</accession>
<reference evidence="3 4" key="1">
    <citation type="submission" date="2017-09" db="EMBL/GenBank/DDBJ databases">
        <title>WGS assembly of Aquilegia coerulea Goldsmith.</title>
        <authorList>
            <person name="Hodges S."/>
            <person name="Kramer E."/>
            <person name="Nordborg M."/>
            <person name="Tomkins J."/>
            <person name="Borevitz J."/>
            <person name="Derieg N."/>
            <person name="Yan J."/>
            <person name="Mihaltcheva S."/>
            <person name="Hayes R.D."/>
            <person name="Rokhsar D."/>
        </authorList>
    </citation>
    <scope>NUCLEOTIDE SEQUENCE [LARGE SCALE GENOMIC DNA]</scope>
    <source>
        <strain evidence="4">cv. Goldsmith</strain>
    </source>
</reference>